<evidence type="ECO:0000313" key="4">
    <source>
        <dbReference type="Proteomes" id="UP000258309"/>
    </source>
</evidence>
<keyword evidence="1" id="KW-0677">Repeat</keyword>
<organism evidence="3 4">
    <name type="scientific">Scytalidium lignicola</name>
    <name type="common">Hyphomycete</name>
    <dbReference type="NCBI Taxonomy" id="5539"/>
    <lineage>
        <taxon>Eukaryota</taxon>
        <taxon>Fungi</taxon>
        <taxon>Dikarya</taxon>
        <taxon>Ascomycota</taxon>
        <taxon>Pezizomycotina</taxon>
        <taxon>Leotiomycetes</taxon>
        <taxon>Leotiomycetes incertae sedis</taxon>
        <taxon>Scytalidium</taxon>
    </lineage>
</organism>
<dbReference type="Proteomes" id="UP000258309">
    <property type="component" value="Unassembled WGS sequence"/>
</dbReference>
<dbReference type="EMBL" id="NCSJ02000218">
    <property type="protein sequence ID" value="RFU27200.1"/>
    <property type="molecule type" value="Genomic_DNA"/>
</dbReference>
<dbReference type="Gene3D" id="3.40.50.300">
    <property type="entry name" value="P-loop containing nucleotide triphosphate hydrolases"/>
    <property type="match status" value="1"/>
</dbReference>
<feature type="domain" description="Nephrocystin 3-like N-terminal" evidence="2">
    <location>
        <begin position="200"/>
        <end position="353"/>
    </location>
</feature>
<evidence type="ECO:0000256" key="1">
    <source>
        <dbReference type="ARBA" id="ARBA00022737"/>
    </source>
</evidence>
<dbReference type="PANTHER" id="PTHR10039:SF5">
    <property type="entry name" value="NACHT DOMAIN-CONTAINING PROTEIN"/>
    <property type="match status" value="1"/>
</dbReference>
<dbReference type="InterPro" id="IPR056884">
    <property type="entry name" value="NPHP3-like_N"/>
</dbReference>
<comment type="caution">
    <text evidence="3">The sequence shown here is derived from an EMBL/GenBank/DDBJ whole genome shotgun (WGS) entry which is preliminary data.</text>
</comment>
<dbReference type="SUPFAM" id="SSF52540">
    <property type="entry name" value="P-loop containing nucleoside triphosphate hydrolases"/>
    <property type="match status" value="1"/>
</dbReference>
<dbReference type="STRING" id="5539.A0A3E2H1D7"/>
<dbReference type="InterPro" id="IPR036770">
    <property type="entry name" value="Ankyrin_rpt-contain_sf"/>
</dbReference>
<protein>
    <recommendedName>
        <fullName evidence="2">Nephrocystin 3-like N-terminal domain-containing protein</fullName>
    </recommendedName>
</protein>
<dbReference type="OrthoDB" id="5086500at2759"/>
<dbReference type="Gene3D" id="1.25.40.20">
    <property type="entry name" value="Ankyrin repeat-containing domain"/>
    <property type="match status" value="1"/>
</dbReference>
<dbReference type="PANTHER" id="PTHR10039">
    <property type="entry name" value="AMELOGENIN"/>
    <property type="match status" value="1"/>
</dbReference>
<accession>A0A3E2H1D7</accession>
<gene>
    <name evidence="3" type="ORF">B7463_g9151</name>
</gene>
<dbReference type="InterPro" id="IPR027417">
    <property type="entry name" value="P-loop_NTPase"/>
</dbReference>
<dbReference type="Pfam" id="PF24883">
    <property type="entry name" value="NPHP3_N"/>
    <property type="match status" value="1"/>
</dbReference>
<reference evidence="3 4" key="1">
    <citation type="submission" date="2018-05" db="EMBL/GenBank/DDBJ databases">
        <title>Draft genome sequence of Scytalidium lignicola DSM 105466, a ubiquitous saprotrophic fungus.</title>
        <authorList>
            <person name="Buettner E."/>
            <person name="Gebauer A.M."/>
            <person name="Hofrichter M."/>
            <person name="Liers C."/>
            <person name="Kellner H."/>
        </authorList>
    </citation>
    <scope>NUCLEOTIDE SEQUENCE [LARGE SCALE GENOMIC DNA]</scope>
    <source>
        <strain evidence="3 4">DSM 105466</strain>
    </source>
</reference>
<feature type="non-terminal residue" evidence="3">
    <location>
        <position position="1"/>
    </location>
</feature>
<evidence type="ECO:0000259" key="2">
    <source>
        <dbReference type="Pfam" id="PF24883"/>
    </source>
</evidence>
<name>A0A3E2H1D7_SCYLI</name>
<dbReference type="SUPFAM" id="SSF48403">
    <property type="entry name" value="Ankyrin repeat"/>
    <property type="match status" value="1"/>
</dbReference>
<evidence type="ECO:0000313" key="3">
    <source>
        <dbReference type="EMBL" id="RFU27200.1"/>
    </source>
</evidence>
<keyword evidence="4" id="KW-1185">Reference proteome</keyword>
<proteinExistence type="predicted"/>
<dbReference type="AlphaFoldDB" id="A0A3E2H1D7"/>
<feature type="non-terminal residue" evidence="3">
    <location>
        <position position="884"/>
    </location>
</feature>
<sequence length="884" mass="101220">MRRLTGGIRRSTEILTSTFGLVFFGTPHAGATDEAKVVFGKICARVAKKVIGHPQNDIMEALEKNSLFSDILQENWRHQLERYQILSFYEGIGNIVPRDSAVIGLPGEREYAVRINAEHRDMCRFDPSIQDDEDNYQLVEANLEELCTDAIKQEFHVVEDLQMDILQNLEPASRNPRFNEISTAYQESFRWLWNEGDSGPGFVNWLQNGSGMYWISGKPGSGKSTLMKYIVEEPKTVECLRYASNDSHLLLLCHSLSAHSGSSDLIPAILPFWNAAIKMVHYGTGQVKITASDIENCLLAISRQKNIEGTVCLFIDGLDECIGDWHQELQLLDRLVQVNPGQKLQFKVCVSSRPENIIRDYLGKHPGLRIHERTFKDILNYVQSQLAEKVAGMSCIINSERYSGGNLIEDIVKKASGVFMWVRLAVHDLMEGCVQGDILRSSVGFFLSCHRISNHFTSESHIDNEPASITRITFLHKTAKEYLNKPETTQALLARSIYPSENPWVQLMSLSLFQLKLILDYQPFNGDKWDQTISQFFHFARYSELSTGLPQNFLMEGMNYYLTTLDQNWCTTWWVQSRTSCQHLTTFLELAVRFGCVLYVEQKMKHLQRSMKDPNGSLKTIPPNVPFRGTQVIRPLLFFSLDIGMVAEEWLPEDMIEVLLNQGINVNDSFEGITFWQQVLLSCVDFSVPMHTERVLSLLLDHGADPSQSIDLGGHWCTPFHRYLHALNHKTDIEPLFKRFYGEPSVNSFDFAWFRRNAILSRPKSPVKFPTGRGAIADERISLMYYCHISSMMRKFLDCGCDLQSKDSNGMTVLELCNGMPTVLQFLREYKPEYKPELCQKTPGQENQIQKDEKLKKIRWHRKILIAAKGNTFEPAYYDEDEDL</sequence>